<evidence type="ECO:0000313" key="3">
    <source>
        <dbReference type="EMBL" id="BCJ27515.1"/>
    </source>
</evidence>
<gene>
    <name evidence="3" type="ORF">Asera_16230</name>
</gene>
<feature type="domain" description="Adenylyltransferase AadA C-terminal" evidence="2">
    <location>
        <begin position="23"/>
        <end position="104"/>
    </location>
</feature>
<evidence type="ECO:0000256" key="1">
    <source>
        <dbReference type="ARBA" id="ARBA00022679"/>
    </source>
</evidence>
<dbReference type="RefSeq" id="WP_030447791.1">
    <property type="nucleotide sequence ID" value="NZ_AP023354.1"/>
</dbReference>
<evidence type="ECO:0000313" key="4">
    <source>
        <dbReference type="Proteomes" id="UP000680750"/>
    </source>
</evidence>
<proteinExistence type="predicted"/>
<dbReference type="InterPro" id="IPR025184">
    <property type="entry name" value="AadA_C"/>
</dbReference>
<evidence type="ECO:0000259" key="2">
    <source>
        <dbReference type="Pfam" id="PF13427"/>
    </source>
</evidence>
<dbReference type="AlphaFoldDB" id="A0A810KXV4"/>
<organism evidence="3 4">
    <name type="scientific">Actinocatenispora sera</name>
    <dbReference type="NCBI Taxonomy" id="390989"/>
    <lineage>
        <taxon>Bacteria</taxon>
        <taxon>Bacillati</taxon>
        <taxon>Actinomycetota</taxon>
        <taxon>Actinomycetes</taxon>
        <taxon>Micromonosporales</taxon>
        <taxon>Micromonosporaceae</taxon>
        <taxon>Actinocatenispora</taxon>
    </lineage>
</organism>
<dbReference type="EMBL" id="AP023354">
    <property type="protein sequence ID" value="BCJ27515.1"/>
    <property type="molecule type" value="Genomic_DNA"/>
</dbReference>
<accession>A0A810KXV4</accession>
<protein>
    <recommendedName>
        <fullName evidence="2">Adenylyltransferase AadA C-terminal domain-containing protein</fullName>
    </recommendedName>
</protein>
<dbReference type="Proteomes" id="UP000680750">
    <property type="component" value="Chromosome"/>
</dbReference>
<dbReference type="Pfam" id="PF13427">
    <property type="entry name" value="AadA_C"/>
    <property type="match status" value="1"/>
</dbReference>
<dbReference type="KEGG" id="aser:Asera_16230"/>
<name>A0A810KXV4_9ACTN</name>
<keyword evidence="1" id="KW-0808">Transferase</keyword>
<reference evidence="3" key="1">
    <citation type="submission" date="2020-08" db="EMBL/GenBank/DDBJ databases">
        <title>Whole genome shotgun sequence of Actinocatenispora sera NBRC 101916.</title>
        <authorList>
            <person name="Komaki H."/>
            <person name="Tamura T."/>
        </authorList>
    </citation>
    <scope>NUCLEOTIDE SEQUENCE</scope>
    <source>
        <strain evidence="3">NBRC 101916</strain>
    </source>
</reference>
<sequence length="124" mass="12828">MLHFAVCRVAGRALAVAPPAADVFAPVPDDLVLAQLAAELRWAVRHAPGEYAVLNACRAWRFAADGALVSKVDGGCWAVSRVGAADGVLIEAALARQRCESAAALDPAAVAGFVRPIGARLADR</sequence>
<dbReference type="GO" id="GO:0016740">
    <property type="term" value="F:transferase activity"/>
    <property type="evidence" value="ECO:0007669"/>
    <property type="project" value="UniProtKB-KW"/>
</dbReference>
<keyword evidence="4" id="KW-1185">Reference proteome</keyword>